<dbReference type="Proteomes" id="UP000652074">
    <property type="component" value="Unassembled WGS sequence"/>
</dbReference>
<reference evidence="1 2" key="1">
    <citation type="submission" date="2019-12" db="EMBL/GenBank/DDBJ databases">
        <title>Comparative genomics gives insights into the taxonomy of the Azoarcus-Aromatoleum group and reveals separate origins of nif in the plant-associated Azoarcus and non-plant-associated Aromatoleum sub-groups.</title>
        <authorList>
            <person name="Lafos M."/>
            <person name="Maluk M."/>
            <person name="Batista M."/>
            <person name="Junghare M."/>
            <person name="Carmona M."/>
            <person name="Faoro H."/>
            <person name="Cruz L.M."/>
            <person name="Battistoni F."/>
            <person name="De Souza E."/>
            <person name="Pedrosa F."/>
            <person name="Chen W.-M."/>
            <person name="Poole P.S."/>
            <person name="Dixon R.A."/>
            <person name="James E.K."/>
        </authorList>
    </citation>
    <scope>NUCLEOTIDE SEQUENCE [LARGE SCALE GENOMIC DNA]</scope>
    <source>
        <strain evidence="1 2">ToN1</strain>
    </source>
</reference>
<accession>A0ABX1MNJ3</accession>
<proteinExistence type="predicted"/>
<keyword evidence="2" id="KW-1185">Reference proteome</keyword>
<gene>
    <name evidence="1" type="ORF">GPA26_07160</name>
</gene>
<sequence>MGAMIRARLRLPVFAAIFTVLSIIYLATEYFRAWEADNDEENTRLREIVASKYNELPFPSMGTLVYEEGSASRKCKMAEIRKLFSSDMAPAEICRAIYSSLSPEHWASRDGCSVKTYPYNPKDIAPTRPAYEYAGLYACIKPFPCKFGIEVTTAPKEAWGSLFMLSHYGESQAIPLARNRGKSFYTVTLHYYSEENTYARLCPGRAECECDWNSLQWWKFQDGSGFYRSD</sequence>
<protein>
    <submittedName>
        <fullName evidence="1">Uncharacterized protein</fullName>
    </submittedName>
</protein>
<organism evidence="1 2">
    <name type="scientific">Aromatoleum petrolei</name>
    <dbReference type="NCBI Taxonomy" id="76116"/>
    <lineage>
        <taxon>Bacteria</taxon>
        <taxon>Pseudomonadati</taxon>
        <taxon>Pseudomonadota</taxon>
        <taxon>Betaproteobacteria</taxon>
        <taxon>Rhodocyclales</taxon>
        <taxon>Rhodocyclaceae</taxon>
        <taxon>Aromatoleum</taxon>
    </lineage>
</organism>
<dbReference type="EMBL" id="WTVR01000011">
    <property type="protein sequence ID" value="NMF88261.1"/>
    <property type="molecule type" value="Genomic_DNA"/>
</dbReference>
<evidence type="ECO:0000313" key="2">
    <source>
        <dbReference type="Proteomes" id="UP000652074"/>
    </source>
</evidence>
<dbReference type="RefSeq" id="WP_210147865.1">
    <property type="nucleotide sequence ID" value="NZ_CP059560.1"/>
</dbReference>
<name>A0ABX1MNJ3_9RHOO</name>
<evidence type="ECO:0000313" key="1">
    <source>
        <dbReference type="EMBL" id="NMF88261.1"/>
    </source>
</evidence>
<comment type="caution">
    <text evidence="1">The sequence shown here is derived from an EMBL/GenBank/DDBJ whole genome shotgun (WGS) entry which is preliminary data.</text>
</comment>